<reference evidence="1 2" key="1">
    <citation type="submission" date="2021-06" db="EMBL/GenBank/DDBJ databases">
        <title>Clostridia strains as spoilage organisms.</title>
        <authorList>
            <person name="Wambui J."/>
            <person name="Stephan R."/>
            <person name="Stevens M.J.A."/>
        </authorList>
    </citation>
    <scope>NUCLEOTIDE SEQUENCE [LARGE SCALE GENOMIC DNA]</scope>
    <source>
        <strain evidence="1 2">DSM 14204</strain>
    </source>
</reference>
<evidence type="ECO:0000313" key="1">
    <source>
        <dbReference type="EMBL" id="MBU3161790.1"/>
    </source>
</evidence>
<dbReference type="Proteomes" id="UP000776252">
    <property type="component" value="Unassembled WGS sequence"/>
</dbReference>
<dbReference type="RefSeq" id="WP_216151655.1">
    <property type="nucleotide sequence ID" value="NZ_JAHLDV010000105.1"/>
</dbReference>
<dbReference type="EMBL" id="JAHLDV010000105">
    <property type="protein sequence ID" value="MBU3161790.1"/>
    <property type="molecule type" value="Genomic_DNA"/>
</dbReference>
<sequence length="61" mass="7232">MDRDFRNFSATCVCFGYTLQEIEKDINEMRIEHEKLNENAEVIIKVEPELKDVKFDGHSKK</sequence>
<organism evidence="1 2">
    <name type="scientific">Clostridium frigoris</name>
    <dbReference type="NCBI Taxonomy" id="205327"/>
    <lineage>
        <taxon>Bacteria</taxon>
        <taxon>Bacillati</taxon>
        <taxon>Bacillota</taxon>
        <taxon>Clostridia</taxon>
        <taxon>Eubacteriales</taxon>
        <taxon>Clostridiaceae</taxon>
        <taxon>Clostridium</taxon>
    </lineage>
</organism>
<comment type="caution">
    <text evidence="1">The sequence shown here is derived from an EMBL/GenBank/DDBJ whole genome shotgun (WGS) entry which is preliminary data.</text>
</comment>
<keyword evidence="2" id="KW-1185">Reference proteome</keyword>
<evidence type="ECO:0000313" key="2">
    <source>
        <dbReference type="Proteomes" id="UP000776252"/>
    </source>
</evidence>
<protein>
    <submittedName>
        <fullName evidence="1">Uncharacterized protein</fullName>
    </submittedName>
</protein>
<proteinExistence type="predicted"/>
<name>A0ABS6BYT4_9CLOT</name>
<accession>A0ABS6BYT4</accession>
<gene>
    <name evidence="1" type="ORF">KPL37_19070</name>
</gene>